<evidence type="ECO:0000313" key="1">
    <source>
        <dbReference type="EMBL" id="KAF6755267.1"/>
    </source>
</evidence>
<sequence>MLIDRLLEFMERVDQVDIGALGERLVSRCTSDTDESAVIAIHFFLEHDDLAPAFAKYVYDVLEMFPISTYTYMYLSPYTERDSCRHIVEVLLKLWRIALEFWHRGKLPVQTIDDDFPPPPLRIEDKAEGRTRTAQGLVACGSRCVGGCHDRPMGLNNTAEL</sequence>
<dbReference type="AlphaFoldDB" id="A0A8H6M8P9"/>
<proteinExistence type="predicted"/>
<name>A0A8H6M8P9_9AGAR</name>
<gene>
    <name evidence="1" type="ORF">DFP72DRAFT_1045695</name>
</gene>
<dbReference type="EMBL" id="JACGCI010000031">
    <property type="protein sequence ID" value="KAF6755267.1"/>
    <property type="molecule type" value="Genomic_DNA"/>
</dbReference>
<protein>
    <submittedName>
        <fullName evidence="1">Uncharacterized protein</fullName>
    </submittedName>
</protein>
<keyword evidence="2" id="KW-1185">Reference proteome</keyword>
<organism evidence="1 2">
    <name type="scientific">Ephemerocybe angulata</name>
    <dbReference type="NCBI Taxonomy" id="980116"/>
    <lineage>
        <taxon>Eukaryota</taxon>
        <taxon>Fungi</taxon>
        <taxon>Dikarya</taxon>
        <taxon>Basidiomycota</taxon>
        <taxon>Agaricomycotina</taxon>
        <taxon>Agaricomycetes</taxon>
        <taxon>Agaricomycetidae</taxon>
        <taxon>Agaricales</taxon>
        <taxon>Agaricineae</taxon>
        <taxon>Psathyrellaceae</taxon>
        <taxon>Ephemerocybe</taxon>
    </lineage>
</organism>
<reference evidence="1 2" key="1">
    <citation type="submission" date="2020-07" db="EMBL/GenBank/DDBJ databases">
        <title>Comparative genomics of pyrophilous fungi reveals a link between fire events and developmental genes.</title>
        <authorList>
            <consortium name="DOE Joint Genome Institute"/>
            <person name="Steindorff A.S."/>
            <person name="Carver A."/>
            <person name="Calhoun S."/>
            <person name="Stillman K."/>
            <person name="Liu H."/>
            <person name="Lipzen A."/>
            <person name="Pangilinan J."/>
            <person name="Labutti K."/>
            <person name="Bruns T.D."/>
            <person name="Grigoriev I.V."/>
        </authorList>
    </citation>
    <scope>NUCLEOTIDE SEQUENCE [LARGE SCALE GENOMIC DNA]</scope>
    <source>
        <strain evidence="1 2">CBS 144469</strain>
    </source>
</reference>
<dbReference type="Proteomes" id="UP000521943">
    <property type="component" value="Unassembled WGS sequence"/>
</dbReference>
<accession>A0A8H6M8P9</accession>
<comment type="caution">
    <text evidence="1">The sequence shown here is derived from an EMBL/GenBank/DDBJ whole genome shotgun (WGS) entry which is preliminary data.</text>
</comment>
<evidence type="ECO:0000313" key="2">
    <source>
        <dbReference type="Proteomes" id="UP000521943"/>
    </source>
</evidence>